<dbReference type="Proteomes" id="UP000001542">
    <property type="component" value="Unassembled WGS sequence"/>
</dbReference>
<dbReference type="SMR" id="A2E435"/>
<name>A2E435_TRIV3</name>
<reference evidence="1" key="2">
    <citation type="journal article" date="2007" name="Science">
        <title>Draft genome sequence of the sexually transmitted pathogen Trichomonas vaginalis.</title>
        <authorList>
            <person name="Carlton J.M."/>
            <person name="Hirt R.P."/>
            <person name="Silva J.C."/>
            <person name="Delcher A.L."/>
            <person name="Schatz M."/>
            <person name="Zhao Q."/>
            <person name="Wortman J.R."/>
            <person name="Bidwell S.L."/>
            <person name="Alsmark U.C.M."/>
            <person name="Besteiro S."/>
            <person name="Sicheritz-Ponten T."/>
            <person name="Noel C.J."/>
            <person name="Dacks J.B."/>
            <person name="Foster P.G."/>
            <person name="Simillion C."/>
            <person name="Van de Peer Y."/>
            <person name="Miranda-Saavedra D."/>
            <person name="Barton G.J."/>
            <person name="Westrop G.D."/>
            <person name="Mueller S."/>
            <person name="Dessi D."/>
            <person name="Fiori P.L."/>
            <person name="Ren Q."/>
            <person name="Paulsen I."/>
            <person name="Zhang H."/>
            <person name="Bastida-Corcuera F.D."/>
            <person name="Simoes-Barbosa A."/>
            <person name="Brown M.T."/>
            <person name="Hayes R.D."/>
            <person name="Mukherjee M."/>
            <person name="Okumura C.Y."/>
            <person name="Schneider R."/>
            <person name="Smith A.J."/>
            <person name="Vanacova S."/>
            <person name="Villalvazo M."/>
            <person name="Haas B.J."/>
            <person name="Pertea M."/>
            <person name="Feldblyum T.V."/>
            <person name="Utterback T.R."/>
            <person name="Shu C.L."/>
            <person name="Osoegawa K."/>
            <person name="de Jong P.J."/>
            <person name="Hrdy I."/>
            <person name="Horvathova L."/>
            <person name="Zubacova Z."/>
            <person name="Dolezal P."/>
            <person name="Malik S.B."/>
            <person name="Logsdon J.M. Jr."/>
            <person name="Henze K."/>
            <person name="Gupta A."/>
            <person name="Wang C.C."/>
            <person name="Dunne R.L."/>
            <person name="Upcroft J.A."/>
            <person name="Upcroft P."/>
            <person name="White O."/>
            <person name="Salzberg S.L."/>
            <person name="Tang P."/>
            <person name="Chiu C.-H."/>
            <person name="Lee Y.-S."/>
            <person name="Embley T.M."/>
            <person name="Coombs G.H."/>
            <person name="Mottram J.C."/>
            <person name="Tachezy J."/>
            <person name="Fraser-Liggett C.M."/>
            <person name="Johnson P.J."/>
        </authorList>
    </citation>
    <scope>NUCLEOTIDE SEQUENCE [LARGE SCALE GENOMIC DNA]</scope>
    <source>
        <strain evidence="1">G3</strain>
    </source>
</reference>
<dbReference type="InParanoid" id="A2E435"/>
<dbReference type="Gene3D" id="2.60.120.260">
    <property type="entry name" value="Galactose-binding domain-like"/>
    <property type="match status" value="1"/>
</dbReference>
<gene>
    <name evidence="1" type="ORF">TVAG_154290</name>
</gene>
<dbReference type="VEuPathDB" id="TrichDB:TVAGG3_0703520"/>
<proteinExistence type="predicted"/>
<accession>A2E435</accession>
<dbReference type="InterPro" id="IPR008979">
    <property type="entry name" value="Galactose-bd-like_sf"/>
</dbReference>
<dbReference type="SUPFAM" id="SSF49785">
    <property type="entry name" value="Galactose-binding domain-like"/>
    <property type="match status" value="1"/>
</dbReference>
<keyword evidence="2" id="KW-1185">Reference proteome</keyword>
<reference evidence="1" key="1">
    <citation type="submission" date="2006-10" db="EMBL/GenBank/DDBJ databases">
        <authorList>
            <person name="Amadeo P."/>
            <person name="Zhao Q."/>
            <person name="Wortman J."/>
            <person name="Fraser-Liggett C."/>
            <person name="Carlton J."/>
        </authorList>
    </citation>
    <scope>NUCLEOTIDE SEQUENCE</scope>
    <source>
        <strain evidence="1">G3</strain>
    </source>
</reference>
<dbReference type="AlphaFoldDB" id="A2E435"/>
<organism evidence="1 2">
    <name type="scientific">Trichomonas vaginalis (strain ATCC PRA-98 / G3)</name>
    <dbReference type="NCBI Taxonomy" id="412133"/>
    <lineage>
        <taxon>Eukaryota</taxon>
        <taxon>Metamonada</taxon>
        <taxon>Parabasalia</taxon>
        <taxon>Trichomonadida</taxon>
        <taxon>Trichomonadidae</taxon>
        <taxon>Trichomonas</taxon>
    </lineage>
</organism>
<dbReference type="EMBL" id="DS113299">
    <property type="protein sequence ID" value="EAY12578.1"/>
    <property type="molecule type" value="Genomic_DNA"/>
</dbReference>
<dbReference type="VEuPathDB" id="TrichDB:TVAG_154290"/>
<protein>
    <recommendedName>
        <fullName evidence="3">F5/8 type C domain containing protein</fullName>
    </recommendedName>
</protein>
<evidence type="ECO:0000313" key="2">
    <source>
        <dbReference type="Proteomes" id="UP000001542"/>
    </source>
</evidence>
<evidence type="ECO:0000313" key="1">
    <source>
        <dbReference type="EMBL" id="EAY12578.1"/>
    </source>
</evidence>
<dbReference type="RefSeq" id="XP_001324801.1">
    <property type="nucleotide sequence ID" value="XM_001324766.1"/>
</dbReference>
<dbReference type="KEGG" id="tva:4770545"/>
<sequence length="392" mass="45859">MSIELFLDNSARIAIDLYGRGEKCSFTYNNQILTVDKGLLLLLSPTFEITNELSITMFDFKPEKNRIQKLFQLAETDSIIIDKVDINFYLALLFKFGNTDPREPLFKNLELPTYSSNYLVMLKGNLERVNLLNLLTNEELLNLPNIDQVFSLLSIEKKVFLSKDLYFTEIYRDYAFNLILHIKFEDPPTEIPKYLKFLRSDHMAYVKENIIYKFKIIEVNYNNDKFDGVIKRLLSQAEKEHNNFHQYFEIQARDYQHFAEFVITPNTEESWISKDSPGAWICFKFKTIKLHVTGYSIKTYSSEKNNGHIRSWALEGSEDDGLTFETIDSVNNNSDLNGKSREAYFPVPATTVKKYYSYVRIKSTTCTHSSYNIVHICRLELFGEYKPFTLLN</sequence>
<evidence type="ECO:0008006" key="3">
    <source>
        <dbReference type="Google" id="ProtNLM"/>
    </source>
</evidence>